<dbReference type="InterPro" id="IPR001594">
    <property type="entry name" value="Palmitoyltrfase_DHHC"/>
</dbReference>
<feature type="repeat" description="PPR" evidence="8">
    <location>
        <begin position="251"/>
        <end position="281"/>
    </location>
</feature>
<comment type="similarity">
    <text evidence="3 9">Belongs to the DHHC palmitoyltransferase family.</text>
</comment>
<feature type="transmembrane region" description="Helical" evidence="9">
    <location>
        <begin position="758"/>
        <end position="790"/>
    </location>
</feature>
<evidence type="ECO:0000256" key="7">
    <source>
        <dbReference type="ARBA" id="ARBA00023136"/>
    </source>
</evidence>
<evidence type="ECO:0000259" key="10">
    <source>
        <dbReference type="Pfam" id="PF01529"/>
    </source>
</evidence>
<dbReference type="Pfam" id="PF14432">
    <property type="entry name" value="DYW_deaminase"/>
    <property type="match status" value="1"/>
</dbReference>
<reference evidence="12" key="1">
    <citation type="submission" date="2020-06" db="EMBL/GenBank/DDBJ databases">
        <authorList>
            <person name="Li T."/>
            <person name="Hu X."/>
            <person name="Zhang T."/>
            <person name="Song X."/>
            <person name="Zhang H."/>
            <person name="Dai N."/>
            <person name="Sheng W."/>
            <person name="Hou X."/>
            <person name="Wei L."/>
        </authorList>
    </citation>
    <scope>NUCLEOTIDE SEQUENCE</scope>
    <source>
        <strain evidence="12">KEN8</strain>
        <tissue evidence="12">Leaf</tissue>
    </source>
</reference>
<evidence type="ECO:0000256" key="6">
    <source>
        <dbReference type="ARBA" id="ARBA00022989"/>
    </source>
</evidence>
<feature type="repeat" description="PPR" evidence="8">
    <location>
        <begin position="80"/>
        <end position="114"/>
    </location>
</feature>
<accession>A0AAW2RR11</accession>
<evidence type="ECO:0000256" key="9">
    <source>
        <dbReference type="RuleBase" id="RU079119"/>
    </source>
</evidence>
<evidence type="ECO:0000313" key="12">
    <source>
        <dbReference type="EMBL" id="KAL0382685.1"/>
    </source>
</evidence>
<dbReference type="PANTHER" id="PTHR47926:SF446">
    <property type="entry name" value="PENTACOTRIPEPTIDE-REPEAT REGION OF PRORP DOMAIN-CONTAINING PROTEIN"/>
    <property type="match status" value="1"/>
</dbReference>
<dbReference type="SUPFAM" id="SSF48452">
    <property type="entry name" value="TPR-like"/>
    <property type="match status" value="1"/>
</dbReference>
<dbReference type="PROSITE" id="PS51375">
    <property type="entry name" value="PPR"/>
    <property type="match status" value="5"/>
</dbReference>
<dbReference type="InterPro" id="IPR046960">
    <property type="entry name" value="PPR_At4g14850-like_plant"/>
</dbReference>
<keyword evidence="7 9" id="KW-0472">Membrane</keyword>
<feature type="transmembrane region" description="Helical" evidence="9">
    <location>
        <begin position="589"/>
        <end position="611"/>
    </location>
</feature>
<dbReference type="FunFam" id="1.25.40.10:FF:000158">
    <property type="entry name" value="pentatricopeptide repeat-containing protein At2g33680"/>
    <property type="match status" value="1"/>
</dbReference>
<dbReference type="GO" id="GO:0019706">
    <property type="term" value="F:protein-cysteine S-palmitoyltransferase activity"/>
    <property type="evidence" value="ECO:0007669"/>
    <property type="project" value="UniProtKB-EC"/>
</dbReference>
<evidence type="ECO:0000256" key="1">
    <source>
        <dbReference type="ARBA" id="ARBA00004127"/>
    </source>
</evidence>
<evidence type="ECO:0000256" key="4">
    <source>
        <dbReference type="ARBA" id="ARBA00022692"/>
    </source>
</evidence>
<dbReference type="Gene3D" id="1.25.40.10">
    <property type="entry name" value="Tetratricopeptide repeat domain"/>
    <property type="match status" value="4"/>
</dbReference>
<proteinExistence type="inferred from homology"/>
<dbReference type="AlphaFoldDB" id="A0AAW2RR11"/>
<comment type="caution">
    <text evidence="12">The sequence shown here is derived from an EMBL/GenBank/DDBJ whole genome shotgun (WGS) entry which is preliminary data.</text>
</comment>
<comment type="similarity">
    <text evidence="2">Belongs to the PPR family. PCMP-H subfamily.</text>
</comment>
<sequence>MQASIGHGGISHHSMALQEIQAALFQGFTAFSHLKHIHARLLRFYLNQNHYLLNKLLKCAFHFSHPDYAVTVFRQTHEPNIYLYHTMIRGLVSNDCFNQAIEFFYLMRKEGFLPNNFTFPFVLKSCSRNLDFGLGAKVHSLVVKVGYDGDVFVKTGLVGFYSKLERLEDAQKVFDDIPEKNVVSWTAIMGGYVGAGRFREVVDLFRKSLAMGLRPDSYTLVRVLSACSQLGDLGAGQWIHKYVLDIGMGSNVFVNTSLVDMYAKCGNMEKARAVFDEMLERDIVTWGAIIQGYAANGLPKEALEIFHRMQKENLRPDCYVMVGVLSACARLGALELGERASSMMDRSEFLSNPVMGTALVDMYAKCGKMAIAWEVFEGMKVKDLIIFNAVISGLAMTGHVKAAFCCFGLLEKCGLKPDGNTFLGLLCACTHAGLVDEGRKYFYGMSCLYSLTPTIEHYGSMVDLLARAANQKWDESENVRSIMKESGIQKVRGYSWIEIDGNVHEFLVGDTYHPMSDKIYAKLMELAKELRAAGYVPTTEFVLFDIEEEEKEHFLGCHSEKLALAFGLICTKADAVIRIVKNLRSSAGLLNSLIFSISTFMCMFAFVACLLSDPGGVPSGYVPDVEDSQGPDHEIKKSPFVTPHWAVPAQVEHLCFYCLSDSKFIVNIGANQDTGTLKDNSFEKFNDYRSTTSFAELSASKSFKEGAQLRQCDKCSGHKPPRAHHCRVCRRCVLRMDHHCSWINNCVGQKNYKPFLLLLFYATVASTYSAVCCVIGSVCLSLTLGALFAWHVYLTSRNLTTIEYHEEKRAAWLARKSGLSYHHPYDFGIYKNITLVLGPNVIKWLWPTAISHIKDGLSFPTVRDSS</sequence>
<dbReference type="Pfam" id="PF01535">
    <property type="entry name" value="PPR"/>
    <property type="match status" value="3"/>
</dbReference>
<evidence type="ECO:0000256" key="2">
    <source>
        <dbReference type="ARBA" id="ARBA00006643"/>
    </source>
</evidence>
<dbReference type="PANTHER" id="PTHR47926">
    <property type="entry name" value="PENTATRICOPEPTIDE REPEAT-CONTAINING PROTEIN"/>
    <property type="match status" value="1"/>
</dbReference>
<dbReference type="FunFam" id="1.25.40.10:FF:000682">
    <property type="entry name" value="Pentatricopeptide repeat-containing protein At3g16610"/>
    <property type="match status" value="1"/>
</dbReference>
<protein>
    <recommendedName>
        <fullName evidence="9">S-acyltransferase</fullName>
        <ecNumber evidence="9">2.3.1.225</ecNumber>
    </recommendedName>
    <alternativeName>
        <fullName evidence="9">Palmitoyltransferase</fullName>
    </alternativeName>
</protein>
<feature type="domain" description="DYW" evidence="11">
    <location>
        <begin position="534"/>
        <end position="586"/>
    </location>
</feature>
<name>A0AAW2RR11_9LAMI</name>
<dbReference type="NCBIfam" id="TIGR00756">
    <property type="entry name" value="PPR"/>
    <property type="match status" value="5"/>
</dbReference>
<dbReference type="GO" id="GO:0003723">
    <property type="term" value="F:RNA binding"/>
    <property type="evidence" value="ECO:0007669"/>
    <property type="project" value="InterPro"/>
</dbReference>
<evidence type="ECO:0000259" key="11">
    <source>
        <dbReference type="Pfam" id="PF14432"/>
    </source>
</evidence>
<gene>
    <name evidence="12" type="ORF">Scaly_0555800</name>
</gene>
<dbReference type="Pfam" id="PF01529">
    <property type="entry name" value="DHHC"/>
    <property type="match status" value="1"/>
</dbReference>
<comment type="domain">
    <text evidence="9">The DHHC domain is required for palmitoyltransferase activity.</text>
</comment>
<reference evidence="12" key="2">
    <citation type="journal article" date="2024" name="Plant">
        <title>Genomic evolution and insights into agronomic trait innovations of Sesamum species.</title>
        <authorList>
            <person name="Miao H."/>
            <person name="Wang L."/>
            <person name="Qu L."/>
            <person name="Liu H."/>
            <person name="Sun Y."/>
            <person name="Le M."/>
            <person name="Wang Q."/>
            <person name="Wei S."/>
            <person name="Zheng Y."/>
            <person name="Lin W."/>
            <person name="Duan Y."/>
            <person name="Cao H."/>
            <person name="Xiong S."/>
            <person name="Wang X."/>
            <person name="Wei L."/>
            <person name="Li C."/>
            <person name="Ma Q."/>
            <person name="Ju M."/>
            <person name="Zhao R."/>
            <person name="Li G."/>
            <person name="Mu C."/>
            <person name="Tian Q."/>
            <person name="Mei H."/>
            <person name="Zhang T."/>
            <person name="Gao T."/>
            <person name="Zhang H."/>
        </authorList>
    </citation>
    <scope>NUCLEOTIDE SEQUENCE</scope>
    <source>
        <strain evidence="12">KEN8</strain>
    </source>
</reference>
<dbReference type="Pfam" id="PF13041">
    <property type="entry name" value="PPR_2"/>
    <property type="match status" value="2"/>
</dbReference>
<dbReference type="Pfam" id="PF20430">
    <property type="entry name" value="Eplus_motif"/>
    <property type="match status" value="1"/>
</dbReference>
<dbReference type="InterPro" id="IPR046849">
    <property type="entry name" value="E2_motif"/>
</dbReference>
<organism evidence="12">
    <name type="scientific">Sesamum calycinum</name>
    <dbReference type="NCBI Taxonomy" id="2727403"/>
    <lineage>
        <taxon>Eukaryota</taxon>
        <taxon>Viridiplantae</taxon>
        <taxon>Streptophyta</taxon>
        <taxon>Embryophyta</taxon>
        <taxon>Tracheophyta</taxon>
        <taxon>Spermatophyta</taxon>
        <taxon>Magnoliopsida</taxon>
        <taxon>eudicotyledons</taxon>
        <taxon>Gunneridae</taxon>
        <taxon>Pentapetalae</taxon>
        <taxon>asterids</taxon>
        <taxon>lamiids</taxon>
        <taxon>Lamiales</taxon>
        <taxon>Pedaliaceae</taxon>
        <taxon>Sesamum</taxon>
    </lineage>
</organism>
<dbReference type="GO" id="GO:0008270">
    <property type="term" value="F:zinc ion binding"/>
    <property type="evidence" value="ECO:0007669"/>
    <property type="project" value="InterPro"/>
</dbReference>
<comment type="subcellular location">
    <subcellularLocation>
        <location evidence="1">Endomembrane system</location>
        <topology evidence="1">Multi-pass membrane protein</topology>
    </subcellularLocation>
</comment>
<evidence type="ECO:0000256" key="5">
    <source>
        <dbReference type="ARBA" id="ARBA00022737"/>
    </source>
</evidence>
<keyword evidence="9" id="KW-0808">Transferase</keyword>
<evidence type="ECO:0000256" key="8">
    <source>
        <dbReference type="PROSITE-ProRule" id="PRU00708"/>
    </source>
</evidence>
<dbReference type="GO" id="GO:0099402">
    <property type="term" value="P:plant organ development"/>
    <property type="evidence" value="ECO:0007669"/>
    <property type="project" value="UniProtKB-ARBA"/>
</dbReference>
<comment type="catalytic activity">
    <reaction evidence="9">
        <text>L-cysteinyl-[protein] + hexadecanoyl-CoA = S-hexadecanoyl-L-cysteinyl-[protein] + CoA</text>
        <dbReference type="Rhea" id="RHEA:36683"/>
        <dbReference type="Rhea" id="RHEA-COMP:10131"/>
        <dbReference type="Rhea" id="RHEA-COMP:11032"/>
        <dbReference type="ChEBI" id="CHEBI:29950"/>
        <dbReference type="ChEBI" id="CHEBI:57287"/>
        <dbReference type="ChEBI" id="CHEBI:57379"/>
        <dbReference type="ChEBI" id="CHEBI:74151"/>
        <dbReference type="EC" id="2.3.1.225"/>
    </reaction>
</comment>
<dbReference type="GO" id="GO:0012505">
    <property type="term" value="C:endomembrane system"/>
    <property type="evidence" value="ECO:0007669"/>
    <property type="project" value="UniProtKB-SubCell"/>
</dbReference>
<keyword evidence="4 9" id="KW-0812">Transmembrane</keyword>
<feature type="repeat" description="PPR" evidence="8">
    <location>
        <begin position="282"/>
        <end position="316"/>
    </location>
</feature>
<dbReference type="GO" id="GO:0009451">
    <property type="term" value="P:RNA modification"/>
    <property type="evidence" value="ECO:0007669"/>
    <property type="project" value="InterPro"/>
</dbReference>
<dbReference type="InterPro" id="IPR002885">
    <property type="entry name" value="PPR_rpt"/>
</dbReference>
<keyword evidence="5" id="KW-0677">Repeat</keyword>
<keyword evidence="9" id="KW-0012">Acyltransferase</keyword>
<keyword evidence="6 9" id="KW-1133">Transmembrane helix</keyword>
<dbReference type="EMBL" id="JACGWM010000003">
    <property type="protein sequence ID" value="KAL0382685.1"/>
    <property type="molecule type" value="Genomic_DNA"/>
</dbReference>
<dbReference type="PROSITE" id="PS50216">
    <property type="entry name" value="DHHC"/>
    <property type="match status" value="1"/>
</dbReference>
<feature type="repeat" description="PPR" evidence="8">
    <location>
        <begin position="181"/>
        <end position="215"/>
    </location>
</feature>
<evidence type="ECO:0000256" key="3">
    <source>
        <dbReference type="ARBA" id="ARBA00008574"/>
    </source>
</evidence>
<dbReference type="InterPro" id="IPR011990">
    <property type="entry name" value="TPR-like_helical_dom_sf"/>
</dbReference>
<feature type="domain" description="Palmitoyltransferase DHHC" evidence="10">
    <location>
        <begin position="708"/>
        <end position="776"/>
    </location>
</feature>
<dbReference type="FunFam" id="1.25.40.10:FF:000450">
    <property type="entry name" value="Putative pentatricopeptide repeat-containing protein"/>
    <property type="match status" value="1"/>
</dbReference>
<dbReference type="EC" id="2.3.1.225" evidence="9"/>
<feature type="repeat" description="PPR" evidence="8">
    <location>
        <begin position="383"/>
        <end position="417"/>
    </location>
</feature>
<dbReference type="InterPro" id="IPR032867">
    <property type="entry name" value="DYW_dom"/>
</dbReference>